<sequence>MHLAATSLFIPFMAKKCKNELKRKNKLSKATQYPNVLITISFCVNWQLHLPLGTSGHDRPLMHQTALSEHHSGPGGVQAPPVSRYVGSFYFQKGLQ</sequence>
<dbReference type="Proteomes" id="UP000770717">
    <property type="component" value="Unassembled WGS sequence"/>
</dbReference>
<name>A0A8J6JPU5_ELECQ</name>
<reference evidence="1" key="1">
    <citation type="thesis" date="2020" institute="ProQuest LLC" country="789 East Eisenhower Parkway, Ann Arbor, MI, USA">
        <title>Comparative Genomics and Chromosome Evolution.</title>
        <authorList>
            <person name="Mudd A.B."/>
        </authorList>
    </citation>
    <scope>NUCLEOTIDE SEQUENCE</scope>
    <source>
        <strain evidence="1">HN-11 Male</strain>
        <tissue evidence="1">Kidney and liver</tissue>
    </source>
</reference>
<proteinExistence type="predicted"/>
<evidence type="ECO:0000313" key="1">
    <source>
        <dbReference type="EMBL" id="KAG9469638.1"/>
    </source>
</evidence>
<keyword evidence="2" id="KW-1185">Reference proteome</keyword>
<organism evidence="1 2">
    <name type="scientific">Eleutherodactylus coqui</name>
    <name type="common">Puerto Rican coqui</name>
    <dbReference type="NCBI Taxonomy" id="57060"/>
    <lineage>
        <taxon>Eukaryota</taxon>
        <taxon>Metazoa</taxon>
        <taxon>Chordata</taxon>
        <taxon>Craniata</taxon>
        <taxon>Vertebrata</taxon>
        <taxon>Euteleostomi</taxon>
        <taxon>Amphibia</taxon>
        <taxon>Batrachia</taxon>
        <taxon>Anura</taxon>
        <taxon>Neobatrachia</taxon>
        <taxon>Hyloidea</taxon>
        <taxon>Eleutherodactylidae</taxon>
        <taxon>Eleutherodactylinae</taxon>
        <taxon>Eleutherodactylus</taxon>
        <taxon>Eleutherodactylus</taxon>
    </lineage>
</organism>
<comment type="caution">
    <text evidence="1">The sequence shown here is derived from an EMBL/GenBank/DDBJ whole genome shotgun (WGS) entry which is preliminary data.</text>
</comment>
<protein>
    <submittedName>
        <fullName evidence="1">Uncharacterized protein</fullName>
    </submittedName>
</protein>
<evidence type="ECO:0000313" key="2">
    <source>
        <dbReference type="Proteomes" id="UP000770717"/>
    </source>
</evidence>
<accession>A0A8J6JPU5</accession>
<dbReference type="EMBL" id="WNTK01000467">
    <property type="protein sequence ID" value="KAG9469638.1"/>
    <property type="molecule type" value="Genomic_DNA"/>
</dbReference>
<gene>
    <name evidence="1" type="ORF">GDO78_020042</name>
</gene>
<dbReference type="AlphaFoldDB" id="A0A8J6JPU5"/>